<feature type="region of interest" description="Disordered" evidence="1">
    <location>
        <begin position="138"/>
        <end position="176"/>
    </location>
</feature>
<evidence type="ECO:0000313" key="3">
    <source>
        <dbReference type="Proteomes" id="UP000271889"/>
    </source>
</evidence>
<dbReference type="EMBL" id="UYRV01009992">
    <property type="protein sequence ID" value="VDK57070.1"/>
    <property type="molecule type" value="Genomic_DNA"/>
</dbReference>
<feature type="compositionally biased region" description="Low complexity" evidence="1">
    <location>
        <begin position="87"/>
        <end position="102"/>
    </location>
</feature>
<evidence type="ECO:0000313" key="2">
    <source>
        <dbReference type="EMBL" id="VDK57070.1"/>
    </source>
</evidence>
<feature type="compositionally biased region" description="Polar residues" evidence="1">
    <location>
        <begin position="138"/>
        <end position="153"/>
    </location>
</feature>
<feature type="compositionally biased region" description="Polar residues" evidence="1">
    <location>
        <begin position="163"/>
        <end position="175"/>
    </location>
</feature>
<proteinExistence type="predicted"/>
<organism evidence="2 3">
    <name type="scientific">Cylicostephanus goldi</name>
    <name type="common">Nematode worm</name>
    <dbReference type="NCBI Taxonomy" id="71465"/>
    <lineage>
        <taxon>Eukaryota</taxon>
        <taxon>Metazoa</taxon>
        <taxon>Ecdysozoa</taxon>
        <taxon>Nematoda</taxon>
        <taxon>Chromadorea</taxon>
        <taxon>Rhabditida</taxon>
        <taxon>Rhabditina</taxon>
        <taxon>Rhabditomorpha</taxon>
        <taxon>Strongyloidea</taxon>
        <taxon>Strongylidae</taxon>
        <taxon>Cylicostephanus</taxon>
    </lineage>
</organism>
<reference evidence="2 3" key="1">
    <citation type="submission" date="2018-11" db="EMBL/GenBank/DDBJ databases">
        <authorList>
            <consortium name="Pathogen Informatics"/>
        </authorList>
    </citation>
    <scope>NUCLEOTIDE SEQUENCE [LARGE SCALE GENOMIC DNA]</scope>
</reference>
<protein>
    <submittedName>
        <fullName evidence="2">Uncharacterized protein</fullName>
    </submittedName>
</protein>
<feature type="region of interest" description="Disordered" evidence="1">
    <location>
        <begin position="1"/>
        <end position="110"/>
    </location>
</feature>
<keyword evidence="3" id="KW-1185">Reference proteome</keyword>
<dbReference type="Proteomes" id="UP000271889">
    <property type="component" value="Unassembled WGS sequence"/>
</dbReference>
<sequence>MDEKDLPLPDSVVQKPHNVISGSTKAASPKKRSATVIPLTVNLGPDTNTPTKITPLPSKIPQPNPPSKRDTPAATLLVHKPTILPNSPLTKTTSTAQTLTSPRSPTVTTIPLRPLTTAKNRPTVVVLSPQNVSNFVKKSQSNEAGASNLSSISDDAATARLPSPTTARLSSSFQPRSVEEAANAAIAATKLPQKPKDPNEIISATEKALKTSATILPKK</sequence>
<dbReference type="AlphaFoldDB" id="A0A3P6RQN4"/>
<accession>A0A3P6RQN4</accession>
<evidence type="ECO:0000256" key="1">
    <source>
        <dbReference type="SAM" id="MobiDB-lite"/>
    </source>
</evidence>
<gene>
    <name evidence="2" type="ORF">CGOC_LOCUS3855</name>
</gene>
<name>A0A3P6RQN4_CYLGO</name>
<dbReference type="OrthoDB" id="10622681at2759"/>